<comment type="caution">
    <text evidence="2">The sequence shown here is derived from an EMBL/GenBank/DDBJ whole genome shotgun (WGS) entry which is preliminary data.</text>
</comment>
<evidence type="ECO:0000313" key="3">
    <source>
        <dbReference type="Proteomes" id="UP000442535"/>
    </source>
</evidence>
<dbReference type="Proteomes" id="UP000442535">
    <property type="component" value="Unassembled WGS sequence"/>
</dbReference>
<organism evidence="2 3">
    <name type="scientific">Mobiluncus porci</name>
    <dbReference type="NCBI Taxonomy" id="2652278"/>
    <lineage>
        <taxon>Bacteria</taxon>
        <taxon>Bacillati</taxon>
        <taxon>Actinomycetota</taxon>
        <taxon>Actinomycetes</taxon>
        <taxon>Actinomycetales</taxon>
        <taxon>Actinomycetaceae</taxon>
        <taxon>Mobiluncus</taxon>
    </lineage>
</organism>
<reference evidence="2 3" key="1">
    <citation type="submission" date="2019-08" db="EMBL/GenBank/DDBJ databases">
        <title>In-depth cultivation of the pig gut microbiome towards novel bacterial diversity and tailored functional studies.</title>
        <authorList>
            <person name="Wylensek D."/>
            <person name="Hitch T.C.A."/>
            <person name="Clavel T."/>
        </authorList>
    </citation>
    <scope>NUCLEOTIDE SEQUENCE [LARGE SCALE GENOMIC DNA]</scope>
    <source>
        <strain evidence="2 3">RF-GAM-744-WT-7</strain>
    </source>
</reference>
<accession>A0A7K0K573</accession>
<dbReference type="AlphaFoldDB" id="A0A7K0K573"/>
<proteinExistence type="predicted"/>
<gene>
    <name evidence="2" type="ORF">FYJ63_10205</name>
</gene>
<sequence length="258" mass="27581">MSDVFDQIEASMQGQGKGLFTQQPVGSSFTGIITGIAFTQMTEYGTNQPAVFPSGEPKMQYVIRLHVPALATNEDDGARALYIKAWGAQRSWLQEAIEATGLKTSDGKPDVRQALAVGNQITATFVREERVQGKTGTYTQNVYQYVITPAAEANLQQPAPAQQAPAQVPQQYAQPAPVQQAPAQPPVQQYAQPAPVQQAPAQPPVQQYAQPAPAQPAPAQQDIASKARELASLGVAHPQIAKHLGIEESAVAVMLGNY</sequence>
<dbReference type="RefSeq" id="WP_154546411.1">
    <property type="nucleotide sequence ID" value="NZ_VUMY01000023.1"/>
</dbReference>
<protein>
    <submittedName>
        <fullName evidence="2">Uncharacterized protein</fullName>
    </submittedName>
</protein>
<feature type="compositionally biased region" description="Low complexity" evidence="1">
    <location>
        <begin position="156"/>
        <end position="221"/>
    </location>
</feature>
<dbReference type="EMBL" id="VUMY01000023">
    <property type="protein sequence ID" value="MST50588.1"/>
    <property type="molecule type" value="Genomic_DNA"/>
</dbReference>
<evidence type="ECO:0000313" key="2">
    <source>
        <dbReference type="EMBL" id="MST50588.1"/>
    </source>
</evidence>
<evidence type="ECO:0000256" key="1">
    <source>
        <dbReference type="SAM" id="MobiDB-lite"/>
    </source>
</evidence>
<keyword evidence="3" id="KW-1185">Reference proteome</keyword>
<name>A0A7K0K573_9ACTO</name>
<feature type="region of interest" description="Disordered" evidence="1">
    <location>
        <begin position="156"/>
        <end position="223"/>
    </location>
</feature>